<dbReference type="PANTHER" id="PTHR31313">
    <property type="entry name" value="TY1 ENHANCER ACTIVATOR"/>
    <property type="match status" value="1"/>
</dbReference>
<evidence type="ECO:0000259" key="9">
    <source>
        <dbReference type="PROSITE" id="PS50048"/>
    </source>
</evidence>
<dbReference type="CDD" id="cd14723">
    <property type="entry name" value="ZIP_Ppr1"/>
    <property type="match status" value="1"/>
</dbReference>
<keyword evidence="6" id="KW-0804">Transcription</keyword>
<dbReference type="CDD" id="cd00067">
    <property type="entry name" value="GAL4"/>
    <property type="match status" value="1"/>
</dbReference>
<dbReference type="Gene3D" id="4.10.240.10">
    <property type="entry name" value="Zn(2)-C6 fungal-type DNA-binding domain"/>
    <property type="match status" value="1"/>
</dbReference>
<dbReference type="PANTHER" id="PTHR31313:SF83">
    <property type="entry name" value="ZN(II)2CYS6 TRANSCRIPTION FACTOR (EUROFUNG)"/>
    <property type="match status" value="1"/>
</dbReference>
<dbReference type="AlphaFoldDB" id="A0A9P9GQN6"/>
<proteinExistence type="predicted"/>
<evidence type="ECO:0000256" key="4">
    <source>
        <dbReference type="ARBA" id="ARBA00023015"/>
    </source>
</evidence>
<organism evidence="10 11">
    <name type="scientific">Fusarium solani</name>
    <name type="common">Filamentous fungus</name>
    <dbReference type="NCBI Taxonomy" id="169388"/>
    <lineage>
        <taxon>Eukaryota</taxon>
        <taxon>Fungi</taxon>
        <taxon>Dikarya</taxon>
        <taxon>Ascomycota</taxon>
        <taxon>Pezizomycotina</taxon>
        <taxon>Sordariomycetes</taxon>
        <taxon>Hypocreomycetidae</taxon>
        <taxon>Hypocreales</taxon>
        <taxon>Nectriaceae</taxon>
        <taxon>Fusarium</taxon>
        <taxon>Fusarium solani species complex</taxon>
    </lineage>
</organism>
<keyword evidence="5" id="KW-0238">DNA-binding</keyword>
<evidence type="ECO:0000313" key="11">
    <source>
        <dbReference type="Proteomes" id="UP000736672"/>
    </source>
</evidence>
<evidence type="ECO:0000256" key="5">
    <source>
        <dbReference type="ARBA" id="ARBA00023125"/>
    </source>
</evidence>
<dbReference type="CDD" id="cd12148">
    <property type="entry name" value="fungal_TF_MHR"/>
    <property type="match status" value="1"/>
</dbReference>
<evidence type="ECO:0000313" key="10">
    <source>
        <dbReference type="EMBL" id="KAH7242972.1"/>
    </source>
</evidence>
<keyword evidence="4" id="KW-0805">Transcription regulation</keyword>
<dbReference type="GO" id="GO:0003677">
    <property type="term" value="F:DNA binding"/>
    <property type="evidence" value="ECO:0007669"/>
    <property type="project" value="UniProtKB-KW"/>
</dbReference>
<keyword evidence="7" id="KW-0539">Nucleus</keyword>
<dbReference type="InterPro" id="IPR036864">
    <property type="entry name" value="Zn2-C6_fun-type_DNA-bd_sf"/>
</dbReference>
<dbReference type="PROSITE" id="PS50048">
    <property type="entry name" value="ZN2_CY6_FUNGAL_2"/>
    <property type="match status" value="1"/>
</dbReference>
<evidence type="ECO:0000256" key="2">
    <source>
        <dbReference type="ARBA" id="ARBA00022723"/>
    </source>
</evidence>
<accession>A0A9P9GQN6</accession>
<comment type="caution">
    <text evidence="10">The sequence shown here is derived from an EMBL/GenBank/DDBJ whole genome shotgun (WGS) entry which is preliminary data.</text>
</comment>
<dbReference type="SUPFAM" id="SSF57701">
    <property type="entry name" value="Zn2/Cys6 DNA-binding domain"/>
    <property type="match status" value="1"/>
</dbReference>
<keyword evidence="2" id="KW-0479">Metal-binding</keyword>
<dbReference type="Pfam" id="PF00172">
    <property type="entry name" value="Zn_clus"/>
    <property type="match status" value="1"/>
</dbReference>
<dbReference type="InterPro" id="IPR001138">
    <property type="entry name" value="Zn2Cys6_DnaBD"/>
</dbReference>
<gene>
    <name evidence="10" type="ORF">B0J15DRAFT_501694</name>
</gene>
<dbReference type="GO" id="GO:0006351">
    <property type="term" value="P:DNA-templated transcription"/>
    <property type="evidence" value="ECO:0007669"/>
    <property type="project" value="InterPro"/>
</dbReference>
<dbReference type="InterPro" id="IPR007219">
    <property type="entry name" value="XnlR_reg_dom"/>
</dbReference>
<feature type="region of interest" description="Disordered" evidence="8">
    <location>
        <begin position="607"/>
        <end position="643"/>
    </location>
</feature>
<dbReference type="GO" id="GO:0008270">
    <property type="term" value="F:zinc ion binding"/>
    <property type="evidence" value="ECO:0007669"/>
    <property type="project" value="InterPro"/>
</dbReference>
<reference evidence="10" key="1">
    <citation type="journal article" date="2021" name="Nat. Commun.">
        <title>Genetic determinants of endophytism in the Arabidopsis root mycobiome.</title>
        <authorList>
            <person name="Mesny F."/>
            <person name="Miyauchi S."/>
            <person name="Thiergart T."/>
            <person name="Pickel B."/>
            <person name="Atanasova L."/>
            <person name="Karlsson M."/>
            <person name="Huettel B."/>
            <person name="Barry K.W."/>
            <person name="Haridas S."/>
            <person name="Chen C."/>
            <person name="Bauer D."/>
            <person name="Andreopoulos W."/>
            <person name="Pangilinan J."/>
            <person name="LaButti K."/>
            <person name="Riley R."/>
            <person name="Lipzen A."/>
            <person name="Clum A."/>
            <person name="Drula E."/>
            <person name="Henrissat B."/>
            <person name="Kohler A."/>
            <person name="Grigoriev I.V."/>
            <person name="Martin F.M."/>
            <person name="Hacquard S."/>
        </authorList>
    </citation>
    <scope>NUCLEOTIDE SEQUENCE</scope>
    <source>
        <strain evidence="10">FSSC 5 MPI-SDFR-AT-0091</strain>
    </source>
</reference>
<keyword evidence="11" id="KW-1185">Reference proteome</keyword>
<name>A0A9P9GQN6_FUSSL</name>
<comment type="subcellular location">
    <subcellularLocation>
        <location evidence="1">Nucleus</location>
    </subcellularLocation>
</comment>
<keyword evidence="3" id="KW-0862">Zinc</keyword>
<dbReference type="EMBL" id="JAGTJS010000019">
    <property type="protein sequence ID" value="KAH7242972.1"/>
    <property type="molecule type" value="Genomic_DNA"/>
</dbReference>
<dbReference type="GO" id="GO:0005634">
    <property type="term" value="C:nucleus"/>
    <property type="evidence" value="ECO:0007669"/>
    <property type="project" value="UniProtKB-SubCell"/>
</dbReference>
<evidence type="ECO:0000256" key="8">
    <source>
        <dbReference type="SAM" id="MobiDB-lite"/>
    </source>
</evidence>
<dbReference type="SMART" id="SM00906">
    <property type="entry name" value="Fungal_trans"/>
    <property type="match status" value="1"/>
</dbReference>
<evidence type="ECO:0000256" key="6">
    <source>
        <dbReference type="ARBA" id="ARBA00023163"/>
    </source>
</evidence>
<feature type="domain" description="Zn(2)-C6 fungal-type" evidence="9">
    <location>
        <begin position="33"/>
        <end position="64"/>
    </location>
</feature>
<evidence type="ECO:0000256" key="7">
    <source>
        <dbReference type="ARBA" id="ARBA00023242"/>
    </source>
</evidence>
<dbReference type="PROSITE" id="PS00463">
    <property type="entry name" value="ZN2_CY6_FUNGAL_1"/>
    <property type="match status" value="1"/>
</dbReference>
<sequence>MDYPSAAAPSNAQRDPLPSSRKTGVRSKYAPKACQECRRRRAKCDGANPAACSRCVGRQLTCVYTTEDDARGTAPKSYVRLLQARISVLEKILWLHSIDVDASAAQLMQQNTVPATATSLTAGGSTAAFDQLRDAFEGILSLDESHNFDQDGQARYFGPASGRLDFKACNDEAGDSPKEYSPLPADLYVQTLGAQHGVDEELEAHLIEQYFTWEQPWLQVIDEALFRESRENNGRYFSPLLLNCILALGSRFSDRTEVRSDPNDPNTAGRLFLETAEVLLHFDLKRPSITTIQSLAVLGTAYHAFGQDAAGWLHSGMANRLILDMGLHLDPGSLVISGHMTTEEAELRRQIYWSLYCVDKLSAGYTGRVCTMLDFQGAVGMPTVPTHAQQCDDRHTLYSVRPELLISLQTALIRLCQILEKIILNLYAPKKLSLVDQRRDYFDSCLLSLKSWFYGLCTELKPIQGGAPNQFPQAYTLCMVYHTAVILLARPYIQSKGLAHSAADPLVQKATAIFLEAARAIPSLGDQYRLVFDSFRRSPITATYANLCAALALLSPQNQYRARFNQADNSKLKSCIQTLQELSTAWMPPGKYRCSLLKTIQNHPAFQQRETPTSSALTDDHDDSQDSTSGAIRMSDSMQPANNLWDGPSVDNMGWPSWMSVPAGDSNMAEFLATAESLPSQPGSNVPWEQFDLSWFGSSLPEGFSSS</sequence>
<evidence type="ECO:0000256" key="3">
    <source>
        <dbReference type="ARBA" id="ARBA00022833"/>
    </source>
</evidence>
<feature type="region of interest" description="Disordered" evidence="8">
    <location>
        <begin position="1"/>
        <end position="26"/>
    </location>
</feature>
<dbReference type="Proteomes" id="UP000736672">
    <property type="component" value="Unassembled WGS sequence"/>
</dbReference>
<dbReference type="InterPro" id="IPR051615">
    <property type="entry name" value="Transcr_Regulatory_Elem"/>
</dbReference>
<protein>
    <submittedName>
        <fullName evidence="10">Fungal-specific transcription factor domain-containing protein</fullName>
    </submittedName>
</protein>
<dbReference type="GO" id="GO:0000981">
    <property type="term" value="F:DNA-binding transcription factor activity, RNA polymerase II-specific"/>
    <property type="evidence" value="ECO:0007669"/>
    <property type="project" value="InterPro"/>
</dbReference>
<dbReference type="SMART" id="SM00066">
    <property type="entry name" value="GAL4"/>
    <property type="match status" value="1"/>
</dbReference>
<dbReference type="Pfam" id="PF04082">
    <property type="entry name" value="Fungal_trans"/>
    <property type="match status" value="1"/>
</dbReference>
<feature type="compositionally biased region" description="Polar residues" evidence="8">
    <location>
        <begin position="607"/>
        <end position="617"/>
    </location>
</feature>
<dbReference type="OrthoDB" id="2154091at2759"/>
<evidence type="ECO:0000256" key="1">
    <source>
        <dbReference type="ARBA" id="ARBA00004123"/>
    </source>
</evidence>